<feature type="transmembrane region" description="Helical" evidence="1">
    <location>
        <begin position="109"/>
        <end position="129"/>
    </location>
</feature>
<sequence>MEATRRIGSPQREKTLDKQLHTLIEQLAAKQAQAEGIVGEIHSNEMELERLNTLWRRYESFNVEGNAARNRFKRTNSDRGFGSDHEVDAHSYLPYSTATRTETQTRLMYLRSAFVVYILALQVLVFIKISF</sequence>
<keyword evidence="1" id="KW-0812">Transmembrane</keyword>
<evidence type="ECO:0000313" key="2">
    <source>
        <dbReference type="EnsemblPlants" id="Bra008665.1-P"/>
    </source>
</evidence>
<evidence type="ECO:0000313" key="3">
    <source>
        <dbReference type="Proteomes" id="UP000011750"/>
    </source>
</evidence>
<protein>
    <submittedName>
        <fullName evidence="2">Uncharacterized protein</fullName>
    </submittedName>
</protein>
<dbReference type="InParanoid" id="M4CWR8"/>
<dbReference type="AlphaFoldDB" id="M4CWR8"/>
<dbReference type="PANTHER" id="PTHR37761:SF2">
    <property type="entry name" value="OS09G0108400 PROTEIN"/>
    <property type="match status" value="1"/>
</dbReference>
<dbReference type="EnsemblPlants" id="Bra008665.1">
    <property type="protein sequence ID" value="Bra008665.1-P"/>
    <property type="gene ID" value="Bra008665"/>
</dbReference>
<dbReference type="Gramene" id="Bra008665.1">
    <property type="protein sequence ID" value="Bra008665.1-P"/>
    <property type="gene ID" value="Bra008665"/>
</dbReference>
<evidence type="ECO:0000256" key="1">
    <source>
        <dbReference type="SAM" id="Phobius"/>
    </source>
</evidence>
<keyword evidence="3" id="KW-1185">Reference proteome</keyword>
<reference evidence="2" key="3">
    <citation type="submission" date="2023-03" db="UniProtKB">
        <authorList>
            <consortium name="EnsemblPlants"/>
        </authorList>
    </citation>
    <scope>IDENTIFICATION</scope>
    <source>
        <strain evidence="2">cv. Chiifu-401-42</strain>
    </source>
</reference>
<dbReference type="HOGENOM" id="CLU_161628_0_0_1"/>
<dbReference type="Proteomes" id="UP000011750">
    <property type="component" value="Chromosome A10"/>
</dbReference>
<proteinExistence type="predicted"/>
<name>M4CWR8_BRACM</name>
<dbReference type="STRING" id="51351.M4CWR8"/>
<keyword evidence="1" id="KW-0472">Membrane</keyword>
<keyword evidence="1" id="KW-1133">Transmembrane helix</keyword>
<reference evidence="2 3" key="1">
    <citation type="journal article" date="2011" name="Nat. Genet.">
        <title>The genome of the mesopolyploid crop species Brassica rapa.</title>
        <authorList>
            <consortium name="Brassica rapa Genome Sequencing Project Consortium"/>
            <person name="Wang X."/>
            <person name="Wang H."/>
            <person name="Wang J."/>
            <person name="Sun R."/>
            <person name="Wu J."/>
            <person name="Liu S."/>
            <person name="Bai Y."/>
            <person name="Mun J.H."/>
            <person name="Bancroft I."/>
            <person name="Cheng F."/>
            <person name="Huang S."/>
            <person name="Li X."/>
            <person name="Hua W."/>
            <person name="Wang J."/>
            <person name="Wang X."/>
            <person name="Freeling M."/>
            <person name="Pires J.C."/>
            <person name="Paterson A.H."/>
            <person name="Chalhoub B."/>
            <person name="Wang B."/>
            <person name="Hayward A."/>
            <person name="Sharpe A.G."/>
            <person name="Park B.S."/>
            <person name="Weisshaar B."/>
            <person name="Liu B."/>
            <person name="Li B."/>
            <person name="Liu B."/>
            <person name="Tong C."/>
            <person name="Song C."/>
            <person name="Duran C."/>
            <person name="Peng C."/>
            <person name="Geng C."/>
            <person name="Koh C."/>
            <person name="Lin C."/>
            <person name="Edwards D."/>
            <person name="Mu D."/>
            <person name="Shen D."/>
            <person name="Soumpourou E."/>
            <person name="Li F."/>
            <person name="Fraser F."/>
            <person name="Conant G."/>
            <person name="Lassalle G."/>
            <person name="King G.J."/>
            <person name="Bonnema G."/>
            <person name="Tang H."/>
            <person name="Wang H."/>
            <person name="Belcram H."/>
            <person name="Zhou H."/>
            <person name="Hirakawa H."/>
            <person name="Abe H."/>
            <person name="Guo H."/>
            <person name="Wang H."/>
            <person name="Jin H."/>
            <person name="Parkin I.A."/>
            <person name="Batley J."/>
            <person name="Kim J.S."/>
            <person name="Just J."/>
            <person name="Li J."/>
            <person name="Xu J."/>
            <person name="Deng J."/>
            <person name="Kim J.A."/>
            <person name="Li J."/>
            <person name="Yu J."/>
            <person name="Meng J."/>
            <person name="Wang J."/>
            <person name="Min J."/>
            <person name="Poulain J."/>
            <person name="Wang J."/>
            <person name="Hatakeyama K."/>
            <person name="Wu K."/>
            <person name="Wang L."/>
            <person name="Fang L."/>
            <person name="Trick M."/>
            <person name="Links M.G."/>
            <person name="Zhao M."/>
            <person name="Jin M."/>
            <person name="Ramchiary N."/>
            <person name="Drou N."/>
            <person name="Berkman P.J."/>
            <person name="Cai Q."/>
            <person name="Huang Q."/>
            <person name="Li R."/>
            <person name="Tabata S."/>
            <person name="Cheng S."/>
            <person name="Zhang S."/>
            <person name="Zhang S."/>
            <person name="Huang S."/>
            <person name="Sato S."/>
            <person name="Sun S."/>
            <person name="Kwon S.J."/>
            <person name="Choi S.R."/>
            <person name="Lee T.H."/>
            <person name="Fan W."/>
            <person name="Zhao X."/>
            <person name="Tan X."/>
            <person name="Xu X."/>
            <person name="Wang Y."/>
            <person name="Qiu Y."/>
            <person name="Yin Y."/>
            <person name="Li Y."/>
            <person name="Du Y."/>
            <person name="Liao Y."/>
            <person name="Lim Y."/>
            <person name="Narusaka Y."/>
            <person name="Wang Y."/>
            <person name="Wang Z."/>
            <person name="Li Z."/>
            <person name="Wang Z."/>
            <person name="Xiong Z."/>
            <person name="Zhang Z."/>
        </authorList>
    </citation>
    <scope>NUCLEOTIDE SEQUENCE [LARGE SCALE GENOMIC DNA]</scope>
    <source>
        <strain evidence="2 3">cv. Chiifu-401-42</strain>
    </source>
</reference>
<dbReference type="PANTHER" id="PTHR37761">
    <property type="entry name" value="OS09G0108400 PROTEIN"/>
    <property type="match status" value="1"/>
</dbReference>
<organism evidence="2 3">
    <name type="scientific">Brassica campestris</name>
    <name type="common">Field mustard</name>
    <dbReference type="NCBI Taxonomy" id="3711"/>
    <lineage>
        <taxon>Eukaryota</taxon>
        <taxon>Viridiplantae</taxon>
        <taxon>Streptophyta</taxon>
        <taxon>Embryophyta</taxon>
        <taxon>Tracheophyta</taxon>
        <taxon>Spermatophyta</taxon>
        <taxon>Magnoliopsida</taxon>
        <taxon>eudicotyledons</taxon>
        <taxon>Gunneridae</taxon>
        <taxon>Pentapetalae</taxon>
        <taxon>rosids</taxon>
        <taxon>malvids</taxon>
        <taxon>Brassicales</taxon>
        <taxon>Brassicaceae</taxon>
        <taxon>Brassiceae</taxon>
        <taxon>Brassica</taxon>
    </lineage>
</organism>
<reference evidence="2 3" key="2">
    <citation type="journal article" date="2018" name="Hortic Res">
        <title>Improved Brassica rapa reference genome by single-molecule sequencing and chromosome conformation capture technologies.</title>
        <authorList>
            <person name="Zhang L."/>
            <person name="Cai X."/>
            <person name="Wu J."/>
            <person name="Liu M."/>
            <person name="Grob S."/>
            <person name="Cheng F."/>
            <person name="Liang J."/>
            <person name="Cai C."/>
            <person name="Liu Z."/>
            <person name="Liu B."/>
            <person name="Wang F."/>
            <person name="Li S."/>
            <person name="Liu F."/>
            <person name="Li X."/>
            <person name="Cheng L."/>
            <person name="Yang W."/>
            <person name="Li M.H."/>
            <person name="Grossniklaus U."/>
            <person name="Zheng H."/>
            <person name="Wang X."/>
        </authorList>
    </citation>
    <scope>NUCLEOTIDE SEQUENCE [LARGE SCALE GENOMIC DNA]</scope>
    <source>
        <strain evidence="2 3">cv. Chiifu-401-42</strain>
    </source>
</reference>
<dbReference type="eggNOG" id="ENOG502QUUI">
    <property type="taxonomic scope" value="Eukaryota"/>
</dbReference>
<accession>M4CWR8</accession>